<evidence type="ECO:0000313" key="1">
    <source>
        <dbReference type="EMBL" id="SFJ35678.1"/>
    </source>
</evidence>
<reference evidence="1 2" key="1">
    <citation type="submission" date="2016-10" db="EMBL/GenBank/DDBJ databases">
        <authorList>
            <person name="de Groot N.N."/>
        </authorList>
    </citation>
    <scope>NUCLEOTIDE SEQUENCE [LARGE SCALE GENOMIC DNA]</scope>
    <source>
        <strain evidence="1 2">CGMCC 1.11030</strain>
    </source>
</reference>
<keyword evidence="2" id="KW-1185">Reference proteome</keyword>
<organism evidence="1 2">
    <name type="scientific">Albimonas pacifica</name>
    <dbReference type="NCBI Taxonomy" id="1114924"/>
    <lineage>
        <taxon>Bacteria</taxon>
        <taxon>Pseudomonadati</taxon>
        <taxon>Pseudomonadota</taxon>
        <taxon>Alphaproteobacteria</taxon>
        <taxon>Rhodobacterales</taxon>
        <taxon>Paracoccaceae</taxon>
        <taxon>Albimonas</taxon>
    </lineage>
</organism>
<name>A0A1I3QNJ5_9RHOB</name>
<dbReference type="STRING" id="1114924.SAMN05216258_1544"/>
<dbReference type="Proteomes" id="UP000199377">
    <property type="component" value="Unassembled WGS sequence"/>
</dbReference>
<proteinExistence type="predicted"/>
<accession>A0A1I3QNJ5</accession>
<evidence type="ECO:0000313" key="2">
    <source>
        <dbReference type="Proteomes" id="UP000199377"/>
    </source>
</evidence>
<dbReference type="AlphaFoldDB" id="A0A1I3QNJ5"/>
<sequence>MTLAAPTLVGAVEHDAGETLIGTLAPTGGTPPYEVV</sequence>
<dbReference type="EMBL" id="FOQH01000054">
    <property type="protein sequence ID" value="SFJ35678.1"/>
    <property type="molecule type" value="Genomic_DNA"/>
</dbReference>
<protein>
    <submittedName>
        <fullName evidence="1">Uncharacterized protein</fullName>
    </submittedName>
</protein>
<feature type="non-terminal residue" evidence="1">
    <location>
        <position position="36"/>
    </location>
</feature>
<gene>
    <name evidence="1" type="ORF">SAMN05216258_1544</name>
</gene>